<name>A0A0K2TZ50_LEPSM</name>
<accession>A0A0K2TZ50</accession>
<organism evidence="2">
    <name type="scientific">Lepeophtheirus salmonis</name>
    <name type="common">Salmon louse</name>
    <name type="synonym">Caligus salmonis</name>
    <dbReference type="NCBI Taxonomy" id="72036"/>
    <lineage>
        <taxon>Eukaryota</taxon>
        <taxon>Metazoa</taxon>
        <taxon>Ecdysozoa</taxon>
        <taxon>Arthropoda</taxon>
        <taxon>Crustacea</taxon>
        <taxon>Multicrustacea</taxon>
        <taxon>Hexanauplia</taxon>
        <taxon>Copepoda</taxon>
        <taxon>Siphonostomatoida</taxon>
        <taxon>Caligidae</taxon>
        <taxon>Lepeophtheirus</taxon>
    </lineage>
</organism>
<feature type="compositionally biased region" description="Polar residues" evidence="1">
    <location>
        <begin position="25"/>
        <end position="35"/>
    </location>
</feature>
<dbReference type="EMBL" id="HACA01013938">
    <property type="protein sequence ID" value="CDW31299.1"/>
    <property type="molecule type" value="Transcribed_RNA"/>
</dbReference>
<dbReference type="AlphaFoldDB" id="A0A0K2TZ50"/>
<evidence type="ECO:0000313" key="2">
    <source>
        <dbReference type="EMBL" id="CDW31299.1"/>
    </source>
</evidence>
<sequence length="45" mass="4979">METSPSRVGIFHVLVPNSGDLAQDQYHNSGNSRHNSVSRRPCTRA</sequence>
<proteinExistence type="predicted"/>
<evidence type="ECO:0000256" key="1">
    <source>
        <dbReference type="SAM" id="MobiDB-lite"/>
    </source>
</evidence>
<reference evidence="2" key="1">
    <citation type="submission" date="2014-05" db="EMBL/GenBank/DDBJ databases">
        <authorList>
            <person name="Chronopoulou M."/>
        </authorList>
    </citation>
    <scope>NUCLEOTIDE SEQUENCE</scope>
    <source>
        <tissue evidence="2">Whole organism</tissue>
    </source>
</reference>
<feature type="region of interest" description="Disordered" evidence="1">
    <location>
        <begin position="21"/>
        <end position="45"/>
    </location>
</feature>
<protein>
    <submittedName>
        <fullName evidence="2">Uncharacterized protein</fullName>
    </submittedName>
</protein>